<reference evidence="2 3" key="1">
    <citation type="submission" date="2018-01" db="EMBL/GenBank/DDBJ databases">
        <title>Saezia sanguinis gen. nov., sp. nov., in the order Burkholderiales isolated from human blood.</title>
        <authorList>
            <person name="Medina-Pascual M.J."/>
            <person name="Valdezate S."/>
            <person name="Monzon S."/>
            <person name="Cuesta I."/>
            <person name="Carrasco G."/>
            <person name="Villalon P."/>
            <person name="Saez-Nieto J.A."/>
        </authorList>
    </citation>
    <scope>NUCLEOTIDE SEQUENCE [LARGE SCALE GENOMIC DNA]</scope>
    <source>
        <strain evidence="2 3">CNM695-12</strain>
    </source>
</reference>
<accession>A0A433SFL8</accession>
<feature type="region of interest" description="Disordered" evidence="1">
    <location>
        <begin position="46"/>
        <end position="66"/>
    </location>
</feature>
<organism evidence="2 3">
    <name type="scientific">Saezia sanguinis</name>
    <dbReference type="NCBI Taxonomy" id="1965230"/>
    <lineage>
        <taxon>Bacteria</taxon>
        <taxon>Pseudomonadati</taxon>
        <taxon>Pseudomonadota</taxon>
        <taxon>Betaproteobacteria</taxon>
        <taxon>Burkholderiales</taxon>
        <taxon>Saeziaceae</taxon>
        <taxon>Saezia</taxon>
    </lineage>
</organism>
<keyword evidence="3" id="KW-1185">Reference proteome</keyword>
<evidence type="ECO:0000256" key="1">
    <source>
        <dbReference type="SAM" id="MobiDB-lite"/>
    </source>
</evidence>
<evidence type="ECO:0000313" key="3">
    <source>
        <dbReference type="Proteomes" id="UP000286947"/>
    </source>
</evidence>
<name>A0A433SFL8_9BURK</name>
<comment type="caution">
    <text evidence="2">The sequence shown here is derived from an EMBL/GenBank/DDBJ whole genome shotgun (WGS) entry which is preliminary data.</text>
</comment>
<dbReference type="AlphaFoldDB" id="A0A433SFL8"/>
<dbReference type="RefSeq" id="WP_126979587.1">
    <property type="nucleotide sequence ID" value="NZ_PQSP01000002.1"/>
</dbReference>
<protein>
    <submittedName>
        <fullName evidence="2">Uncharacterized protein</fullName>
    </submittedName>
</protein>
<feature type="compositionally biased region" description="Polar residues" evidence="1">
    <location>
        <begin position="48"/>
        <end position="66"/>
    </location>
</feature>
<gene>
    <name evidence="2" type="ORF">CUZ56_01457</name>
</gene>
<proteinExistence type="predicted"/>
<evidence type="ECO:0000313" key="2">
    <source>
        <dbReference type="EMBL" id="RUS67510.1"/>
    </source>
</evidence>
<dbReference type="Proteomes" id="UP000286947">
    <property type="component" value="Unassembled WGS sequence"/>
</dbReference>
<sequence length="100" mass="10724">MSSININGVEMEQGILQKTMMRTMVKVVSGAVCVAAAMVLAACEKSETAAQSEPASQRAAQQITEHVQQPLDRARAAQEQILQTDQRIHDADMQAGGASR</sequence>
<dbReference type="EMBL" id="PQSP01000002">
    <property type="protein sequence ID" value="RUS67510.1"/>
    <property type="molecule type" value="Genomic_DNA"/>
</dbReference>